<evidence type="ECO:0008006" key="3">
    <source>
        <dbReference type="Google" id="ProtNLM"/>
    </source>
</evidence>
<protein>
    <recommendedName>
        <fullName evidence="3">Transposase</fullName>
    </recommendedName>
</protein>
<sequence length="79" mass="8666">MDETGFSMVQTKPDKIICYKRVGVLKSPERGQHYAAVCAMNAIGSFIHPAFIFPRKNVKLELLDNGPAGSICFCQESGC</sequence>
<organism evidence="1 2">
    <name type="scientific">Rhamnusium bicolor</name>
    <dbReference type="NCBI Taxonomy" id="1586634"/>
    <lineage>
        <taxon>Eukaryota</taxon>
        <taxon>Metazoa</taxon>
        <taxon>Ecdysozoa</taxon>
        <taxon>Arthropoda</taxon>
        <taxon>Hexapoda</taxon>
        <taxon>Insecta</taxon>
        <taxon>Pterygota</taxon>
        <taxon>Neoptera</taxon>
        <taxon>Endopterygota</taxon>
        <taxon>Coleoptera</taxon>
        <taxon>Polyphaga</taxon>
        <taxon>Cucujiformia</taxon>
        <taxon>Chrysomeloidea</taxon>
        <taxon>Cerambycidae</taxon>
        <taxon>Lepturinae</taxon>
        <taxon>Rhagiini</taxon>
        <taxon>Rhamnusium</taxon>
    </lineage>
</organism>
<dbReference type="Proteomes" id="UP001162156">
    <property type="component" value="Unassembled WGS sequence"/>
</dbReference>
<comment type="caution">
    <text evidence="1">The sequence shown here is derived from an EMBL/GenBank/DDBJ whole genome shotgun (WGS) entry which is preliminary data.</text>
</comment>
<dbReference type="AlphaFoldDB" id="A0AAV8WTU6"/>
<gene>
    <name evidence="1" type="ORF">NQ314_017243</name>
</gene>
<evidence type="ECO:0000313" key="1">
    <source>
        <dbReference type="EMBL" id="KAJ8930014.1"/>
    </source>
</evidence>
<name>A0AAV8WTU6_9CUCU</name>
<keyword evidence="2" id="KW-1185">Reference proteome</keyword>
<proteinExistence type="predicted"/>
<accession>A0AAV8WTU6</accession>
<dbReference type="EMBL" id="JANEYF010004813">
    <property type="protein sequence ID" value="KAJ8930014.1"/>
    <property type="molecule type" value="Genomic_DNA"/>
</dbReference>
<evidence type="ECO:0000313" key="2">
    <source>
        <dbReference type="Proteomes" id="UP001162156"/>
    </source>
</evidence>
<reference evidence="1" key="1">
    <citation type="journal article" date="2023" name="Insect Mol. Biol.">
        <title>Genome sequencing provides insights into the evolution of gene families encoding plant cell wall-degrading enzymes in longhorned beetles.</title>
        <authorList>
            <person name="Shin N.R."/>
            <person name="Okamura Y."/>
            <person name="Kirsch R."/>
            <person name="Pauchet Y."/>
        </authorList>
    </citation>
    <scope>NUCLEOTIDE SEQUENCE</scope>
    <source>
        <strain evidence="1">RBIC_L_NR</strain>
    </source>
</reference>